<sequence>MVVLKYDGSVEGFYTLVFEVYEYAYQHVKIVKEDNTASFLFFESHTVQASAEKANRVYKKLVEVLGKSGMKLINYTLLSEQEGIENYILDVIRQCLAQKSAAFLKNYADPSVIRLSKMQKMVSREKHRMEAFVRFRLTHDDIYFAEIEPDFNVLPLIARHFKSRYQDQKWIIYDNRRKTGLFYDLDQLSMVEFSSQGNPKDAFTESENAYKVLWKSYFQSTNIKERKNTRLHIQYVPKRYWKYLIEKL</sequence>
<feature type="domain" description="DUF4130" evidence="1">
    <location>
        <begin position="84"/>
        <end position="246"/>
    </location>
</feature>
<dbReference type="Pfam" id="PF13566">
    <property type="entry name" value="DUF4130"/>
    <property type="match status" value="1"/>
</dbReference>
<dbReference type="RefSeq" id="WP_379663017.1">
    <property type="nucleotide sequence ID" value="NZ_JBHUDG010000018.1"/>
</dbReference>
<proteinExistence type="predicted"/>
<evidence type="ECO:0000313" key="3">
    <source>
        <dbReference type="Proteomes" id="UP001597118"/>
    </source>
</evidence>
<dbReference type="NCBIfam" id="TIGR03915">
    <property type="entry name" value="SAM_7_link_chp"/>
    <property type="match status" value="1"/>
</dbReference>
<name>A0ABW4IDZ2_9SPHI</name>
<evidence type="ECO:0000313" key="2">
    <source>
        <dbReference type="EMBL" id="MFD1630642.1"/>
    </source>
</evidence>
<dbReference type="InterPro" id="IPR023875">
    <property type="entry name" value="DNA_repair_put"/>
</dbReference>
<evidence type="ECO:0000259" key="1">
    <source>
        <dbReference type="Pfam" id="PF13566"/>
    </source>
</evidence>
<accession>A0ABW4IDZ2</accession>
<protein>
    <submittedName>
        <fullName evidence="2">TIGR03915 family putative DNA repair protein</fullName>
    </submittedName>
</protein>
<gene>
    <name evidence="2" type="ORF">ACFSAH_12185</name>
</gene>
<reference evidence="3" key="1">
    <citation type="journal article" date="2019" name="Int. J. Syst. Evol. Microbiol.">
        <title>The Global Catalogue of Microorganisms (GCM) 10K type strain sequencing project: providing services to taxonomists for standard genome sequencing and annotation.</title>
        <authorList>
            <consortium name="The Broad Institute Genomics Platform"/>
            <consortium name="The Broad Institute Genome Sequencing Center for Infectious Disease"/>
            <person name="Wu L."/>
            <person name="Ma J."/>
        </authorList>
    </citation>
    <scope>NUCLEOTIDE SEQUENCE [LARGE SCALE GENOMIC DNA]</scope>
    <source>
        <strain evidence="3">CCUG 53762</strain>
    </source>
</reference>
<organism evidence="2 3">
    <name type="scientific">Pseudopedobacter beijingensis</name>
    <dbReference type="NCBI Taxonomy" id="1207056"/>
    <lineage>
        <taxon>Bacteria</taxon>
        <taxon>Pseudomonadati</taxon>
        <taxon>Bacteroidota</taxon>
        <taxon>Sphingobacteriia</taxon>
        <taxon>Sphingobacteriales</taxon>
        <taxon>Sphingobacteriaceae</taxon>
        <taxon>Pseudopedobacter</taxon>
    </lineage>
</organism>
<comment type="caution">
    <text evidence="2">The sequence shown here is derived from an EMBL/GenBank/DDBJ whole genome shotgun (WGS) entry which is preliminary data.</text>
</comment>
<dbReference type="InterPro" id="IPR025404">
    <property type="entry name" value="DUF4130"/>
</dbReference>
<dbReference type="Proteomes" id="UP001597118">
    <property type="component" value="Unassembled WGS sequence"/>
</dbReference>
<dbReference type="EMBL" id="JBHUDG010000018">
    <property type="protein sequence ID" value="MFD1630642.1"/>
    <property type="molecule type" value="Genomic_DNA"/>
</dbReference>
<keyword evidence="3" id="KW-1185">Reference proteome</keyword>